<reference evidence="2 3" key="1">
    <citation type="journal article" date="2013" name="Science">
        <title>Genomic diversity and evolution of the head crest in the rock pigeon.</title>
        <authorList>
            <person name="Shapiro M.D."/>
            <person name="Kronenberg Z."/>
            <person name="Li C."/>
            <person name="Domyan E.T."/>
            <person name="Pan H."/>
            <person name="Campbell M."/>
            <person name="Tan H."/>
            <person name="Huff C.D."/>
            <person name="Hu H."/>
            <person name="Vickrey A.I."/>
            <person name="Nielsen S.C."/>
            <person name="Stringham S.A."/>
            <person name="Hu H."/>
            <person name="Willerslev E."/>
            <person name="Gilbert M.T."/>
            <person name="Yandell M."/>
            <person name="Zhang G."/>
            <person name="Wang J."/>
        </authorList>
    </citation>
    <scope>NUCLEOTIDE SEQUENCE [LARGE SCALE GENOMIC DNA]</scope>
    <source>
        <tissue evidence="2">Blood</tissue>
    </source>
</reference>
<comment type="caution">
    <text evidence="2">The sequence shown here is derived from an EMBL/GenBank/DDBJ whole genome shotgun (WGS) entry which is preliminary data.</text>
</comment>
<protein>
    <submittedName>
        <fullName evidence="2">Gallinacin-13-like</fullName>
    </submittedName>
</protein>
<evidence type="ECO:0000313" key="2">
    <source>
        <dbReference type="EMBL" id="PKK21581.1"/>
    </source>
</evidence>
<organism evidence="2 3">
    <name type="scientific">Columba livia</name>
    <name type="common">Rock dove</name>
    <dbReference type="NCBI Taxonomy" id="8932"/>
    <lineage>
        <taxon>Eukaryota</taxon>
        <taxon>Metazoa</taxon>
        <taxon>Chordata</taxon>
        <taxon>Craniata</taxon>
        <taxon>Vertebrata</taxon>
        <taxon>Euteleostomi</taxon>
        <taxon>Archelosauria</taxon>
        <taxon>Archosauria</taxon>
        <taxon>Dinosauria</taxon>
        <taxon>Saurischia</taxon>
        <taxon>Theropoda</taxon>
        <taxon>Coelurosauria</taxon>
        <taxon>Aves</taxon>
        <taxon>Neognathae</taxon>
        <taxon>Neoaves</taxon>
        <taxon>Columbimorphae</taxon>
        <taxon>Columbiformes</taxon>
        <taxon>Columbidae</taxon>
        <taxon>Columba</taxon>
    </lineage>
</organism>
<keyword evidence="3" id="KW-1185">Reference proteome</keyword>
<gene>
    <name evidence="2" type="ORF">A306_00011834</name>
</gene>
<sequence length="69" mass="6921">MFPKQEAFRTASSAEATTATAGDFASTWSDGKGAAATAACAAVDETGHAGMDPSTPRGPAQRSCNHSCT</sequence>
<feature type="region of interest" description="Disordered" evidence="1">
    <location>
        <begin position="46"/>
        <end position="69"/>
    </location>
</feature>
<accession>A0A2I0LVY0</accession>
<evidence type="ECO:0000313" key="3">
    <source>
        <dbReference type="Proteomes" id="UP000053872"/>
    </source>
</evidence>
<proteinExistence type="predicted"/>
<dbReference type="AlphaFoldDB" id="A0A2I0LVY0"/>
<name>A0A2I0LVY0_COLLI</name>
<dbReference type="Proteomes" id="UP000053872">
    <property type="component" value="Unassembled WGS sequence"/>
</dbReference>
<dbReference type="EMBL" id="AKCR02000079">
    <property type="protein sequence ID" value="PKK21581.1"/>
    <property type="molecule type" value="Genomic_DNA"/>
</dbReference>
<evidence type="ECO:0000256" key="1">
    <source>
        <dbReference type="SAM" id="MobiDB-lite"/>
    </source>
</evidence>
<dbReference type="InParanoid" id="A0A2I0LVY0"/>